<name>A0A7Y9F3Y7_9ACTN</name>
<protein>
    <recommendedName>
        <fullName evidence="8">Apolipoprotein N-acyltransferase</fullName>
        <shortName evidence="8">ALP N-acyltransferase</shortName>
        <ecNumber evidence="8">2.3.1.269</ecNumber>
    </recommendedName>
</protein>
<dbReference type="GO" id="GO:0005886">
    <property type="term" value="C:plasma membrane"/>
    <property type="evidence" value="ECO:0007669"/>
    <property type="project" value="UniProtKB-SubCell"/>
</dbReference>
<comment type="similarity">
    <text evidence="8">Belongs to the CN hydrolase family. Apolipoprotein N-acyltransferase subfamily.</text>
</comment>
<keyword evidence="5 8" id="KW-1133">Transmembrane helix</keyword>
<accession>A0A7Y9F3Y7</accession>
<evidence type="ECO:0000259" key="10">
    <source>
        <dbReference type="PROSITE" id="PS50263"/>
    </source>
</evidence>
<feature type="transmembrane region" description="Helical" evidence="8">
    <location>
        <begin position="75"/>
        <end position="100"/>
    </location>
</feature>
<comment type="catalytic activity">
    <reaction evidence="8">
        <text>N-terminal S-1,2-diacyl-sn-glyceryl-L-cysteinyl-[lipoprotein] + a glycerophospholipid = N-acyl-S-1,2-diacyl-sn-glyceryl-L-cysteinyl-[lipoprotein] + a 2-acyl-sn-glycero-3-phospholipid + H(+)</text>
        <dbReference type="Rhea" id="RHEA:48228"/>
        <dbReference type="Rhea" id="RHEA-COMP:14681"/>
        <dbReference type="Rhea" id="RHEA-COMP:14684"/>
        <dbReference type="ChEBI" id="CHEBI:15378"/>
        <dbReference type="ChEBI" id="CHEBI:136912"/>
        <dbReference type="ChEBI" id="CHEBI:140656"/>
        <dbReference type="ChEBI" id="CHEBI:140657"/>
        <dbReference type="ChEBI" id="CHEBI:140660"/>
        <dbReference type="EC" id="2.3.1.269"/>
    </reaction>
</comment>
<keyword evidence="4 8" id="KW-0812">Transmembrane</keyword>
<feature type="transmembrane region" description="Helical" evidence="8">
    <location>
        <begin position="146"/>
        <end position="170"/>
    </location>
</feature>
<evidence type="ECO:0000256" key="1">
    <source>
        <dbReference type="ARBA" id="ARBA00004651"/>
    </source>
</evidence>
<dbReference type="PANTHER" id="PTHR38686">
    <property type="entry name" value="APOLIPOPROTEIN N-ACYLTRANSFERASE"/>
    <property type="match status" value="1"/>
</dbReference>
<dbReference type="GO" id="GO:0016410">
    <property type="term" value="F:N-acyltransferase activity"/>
    <property type="evidence" value="ECO:0007669"/>
    <property type="project" value="UniProtKB-UniRule"/>
</dbReference>
<evidence type="ECO:0000256" key="9">
    <source>
        <dbReference type="SAM" id="MobiDB-lite"/>
    </source>
</evidence>
<evidence type="ECO:0000313" key="12">
    <source>
        <dbReference type="Proteomes" id="UP000516957"/>
    </source>
</evidence>
<evidence type="ECO:0000256" key="7">
    <source>
        <dbReference type="ARBA" id="ARBA00023315"/>
    </source>
</evidence>
<evidence type="ECO:0000256" key="6">
    <source>
        <dbReference type="ARBA" id="ARBA00023136"/>
    </source>
</evidence>
<evidence type="ECO:0000256" key="4">
    <source>
        <dbReference type="ARBA" id="ARBA00022692"/>
    </source>
</evidence>
<dbReference type="Pfam" id="PF00795">
    <property type="entry name" value="CN_hydrolase"/>
    <property type="match status" value="1"/>
</dbReference>
<dbReference type="PANTHER" id="PTHR38686:SF1">
    <property type="entry name" value="APOLIPOPROTEIN N-ACYLTRANSFERASE"/>
    <property type="match status" value="1"/>
</dbReference>
<dbReference type="InterPro" id="IPR004563">
    <property type="entry name" value="Apolipo_AcylTrfase"/>
</dbReference>
<dbReference type="GO" id="GO:0042158">
    <property type="term" value="P:lipoprotein biosynthetic process"/>
    <property type="evidence" value="ECO:0007669"/>
    <property type="project" value="UniProtKB-UniRule"/>
</dbReference>
<dbReference type="InterPro" id="IPR036526">
    <property type="entry name" value="C-N_Hydrolase_sf"/>
</dbReference>
<keyword evidence="3 8" id="KW-0808">Transferase</keyword>
<feature type="transmembrane region" description="Helical" evidence="8">
    <location>
        <begin position="177"/>
        <end position="198"/>
    </location>
</feature>
<feature type="domain" description="CN hydrolase" evidence="10">
    <location>
        <begin position="206"/>
        <end position="460"/>
    </location>
</feature>
<dbReference type="UniPathway" id="UPA00666"/>
<keyword evidence="12" id="KW-1185">Reference proteome</keyword>
<evidence type="ECO:0000313" key="11">
    <source>
        <dbReference type="EMBL" id="NYD59028.1"/>
    </source>
</evidence>
<keyword evidence="6 8" id="KW-0472">Membrane</keyword>
<keyword evidence="2 8" id="KW-1003">Cell membrane</keyword>
<comment type="pathway">
    <text evidence="8">Protein modification; lipoprotein biosynthesis (N-acyl transfer).</text>
</comment>
<evidence type="ECO:0000256" key="3">
    <source>
        <dbReference type="ARBA" id="ARBA00022679"/>
    </source>
</evidence>
<gene>
    <name evidence="8" type="primary">lnt</name>
    <name evidence="11" type="ORF">BKA08_003266</name>
</gene>
<dbReference type="NCBIfam" id="TIGR00546">
    <property type="entry name" value="lnt"/>
    <property type="match status" value="1"/>
</dbReference>
<sequence length="533" mass="55829">MPQRLVLALLAGVLLAMAYEPFAVPVLVPVLVPLAVAAHTLLTRGLGLRRAFAVGLAFGVGFYYVHIYWMTTVALAAWLGLSAVQALFYGLLGSAVALLTRLPAWPLWVGTAWVSMEVWRSGWPFSGMPWGRLGFAVVDTPVAATLPYVGMAGVTFLLALAGAALAAVLVSSGRTRLVALGTLAAVVAAVGAAVALPWSSPATGSVTVAVVQGDVPGPGNDILYDFRQVTENHVQATVDLADDVAAGRAPAPDFVVWPENSTATDPFRDAGTNAGILRATEAIGVPVLVGALVDGPPGAVLNQGIVWDPVTGAGERYTKRHPVAYGEFIPFRGTPLELAFGDLARIQRDMLVGTGKEPLSIAGTEVAGAICFDVAYEDAIYDQVGRGAELLTVQTSNATFIFSDQVDQQFAMTRLRALETGRATVVASTNGVTGVIGADGEVVATAGIQETEVLVEELALHEGLTPAVRMDRFPWQVAVGLTLLTLTASLLPYSRARRTRRLRRSAAGDGRPTHDGGATPPPRRGADAMAEQP</sequence>
<proteinExistence type="inferred from homology"/>
<evidence type="ECO:0000256" key="2">
    <source>
        <dbReference type="ARBA" id="ARBA00022475"/>
    </source>
</evidence>
<feature type="transmembrane region" description="Helical" evidence="8">
    <location>
        <begin position="51"/>
        <end position="69"/>
    </location>
</feature>
<dbReference type="PROSITE" id="PS50263">
    <property type="entry name" value="CN_HYDROLASE"/>
    <property type="match status" value="1"/>
</dbReference>
<comment type="caution">
    <text evidence="8">Lacks conserved residue(s) required for the propagation of feature annotation.</text>
</comment>
<comment type="subcellular location">
    <subcellularLocation>
        <location evidence="1 8">Cell membrane</location>
        <topology evidence="1 8">Multi-pass membrane protein</topology>
    </subcellularLocation>
</comment>
<dbReference type="EMBL" id="JACCBE010000001">
    <property type="protein sequence ID" value="NYD59028.1"/>
    <property type="molecule type" value="Genomic_DNA"/>
</dbReference>
<dbReference type="InterPro" id="IPR003010">
    <property type="entry name" value="C-N_Hydrolase"/>
</dbReference>
<evidence type="ECO:0000256" key="8">
    <source>
        <dbReference type="HAMAP-Rule" id="MF_01148"/>
    </source>
</evidence>
<keyword evidence="7 8" id="KW-0012">Acyltransferase</keyword>
<dbReference type="InterPro" id="IPR045378">
    <property type="entry name" value="LNT_N"/>
</dbReference>
<dbReference type="CDD" id="cd07571">
    <property type="entry name" value="ALP_N-acyl_transferase"/>
    <property type="match status" value="1"/>
</dbReference>
<keyword evidence="11" id="KW-0449">Lipoprotein</keyword>
<feature type="transmembrane region" description="Helical" evidence="8">
    <location>
        <begin position="473"/>
        <end position="494"/>
    </location>
</feature>
<reference evidence="11 12" key="1">
    <citation type="submission" date="2020-07" db="EMBL/GenBank/DDBJ databases">
        <title>Sequencing the genomes of 1000 actinobacteria strains.</title>
        <authorList>
            <person name="Klenk H.-P."/>
        </authorList>
    </citation>
    <scope>NUCLEOTIDE SEQUENCE [LARGE SCALE GENOMIC DNA]</scope>
    <source>
        <strain evidence="11 12">DSM 18965</strain>
    </source>
</reference>
<dbReference type="AlphaFoldDB" id="A0A7Y9F3Y7"/>
<dbReference type="Pfam" id="PF20154">
    <property type="entry name" value="LNT_N"/>
    <property type="match status" value="1"/>
</dbReference>
<comment type="caution">
    <text evidence="11">The sequence shown here is derived from an EMBL/GenBank/DDBJ whole genome shotgun (WGS) entry which is preliminary data.</text>
</comment>
<evidence type="ECO:0000256" key="5">
    <source>
        <dbReference type="ARBA" id="ARBA00022989"/>
    </source>
</evidence>
<dbReference type="Gene3D" id="3.60.110.10">
    <property type="entry name" value="Carbon-nitrogen hydrolase"/>
    <property type="match status" value="1"/>
</dbReference>
<dbReference type="RefSeq" id="WP_219633587.1">
    <property type="nucleotide sequence ID" value="NZ_CP059163.1"/>
</dbReference>
<dbReference type="EC" id="2.3.1.269" evidence="8"/>
<dbReference type="SUPFAM" id="SSF56317">
    <property type="entry name" value="Carbon-nitrogen hydrolase"/>
    <property type="match status" value="1"/>
</dbReference>
<organism evidence="11 12">
    <name type="scientific">Nocardioides marinisabuli</name>
    <dbReference type="NCBI Taxonomy" id="419476"/>
    <lineage>
        <taxon>Bacteria</taxon>
        <taxon>Bacillati</taxon>
        <taxon>Actinomycetota</taxon>
        <taxon>Actinomycetes</taxon>
        <taxon>Propionibacteriales</taxon>
        <taxon>Nocardioidaceae</taxon>
        <taxon>Nocardioides</taxon>
    </lineage>
</organism>
<feature type="region of interest" description="Disordered" evidence="9">
    <location>
        <begin position="501"/>
        <end position="533"/>
    </location>
</feature>
<dbReference type="Proteomes" id="UP000516957">
    <property type="component" value="Unassembled WGS sequence"/>
</dbReference>
<dbReference type="HAMAP" id="MF_01148">
    <property type="entry name" value="Lnt"/>
    <property type="match status" value="1"/>
</dbReference>
<comment type="function">
    <text evidence="8">Catalyzes the phospholipid dependent N-acylation of the N-terminal cysteine of apolipoprotein, the last step in lipoprotein maturation.</text>
</comment>